<evidence type="ECO:0000313" key="1">
    <source>
        <dbReference type="EMBL" id="SFT85406.1"/>
    </source>
</evidence>
<accession>A0A1I7BDV2</accession>
<name>A0A1I7BDV2_9BURK</name>
<sequence length="88" mass="9686">MDLSHINLTTPIVVSKSTLWFSAYAFGWGYHAFRLGPAVVREYLGAADDSPTQLLLAFELSKQRLVGAAERKISPDSGERIEMTGTDL</sequence>
<protein>
    <submittedName>
        <fullName evidence="1">Uncharacterized protein</fullName>
    </submittedName>
</protein>
<proteinExistence type="predicted"/>
<organism evidence="1 2">
    <name type="scientific">Paraburkholderia aspalathi</name>
    <dbReference type="NCBI Taxonomy" id="1324617"/>
    <lineage>
        <taxon>Bacteria</taxon>
        <taxon>Pseudomonadati</taxon>
        <taxon>Pseudomonadota</taxon>
        <taxon>Betaproteobacteria</taxon>
        <taxon>Burkholderiales</taxon>
        <taxon>Burkholderiaceae</taxon>
        <taxon>Paraburkholderia</taxon>
    </lineage>
</organism>
<gene>
    <name evidence="1" type="ORF">SAMN05192563_1004390</name>
</gene>
<dbReference type="Proteomes" id="UP000198844">
    <property type="component" value="Unassembled WGS sequence"/>
</dbReference>
<evidence type="ECO:0000313" key="2">
    <source>
        <dbReference type="Proteomes" id="UP000198844"/>
    </source>
</evidence>
<dbReference type="AlphaFoldDB" id="A0A1I7BDV2"/>
<dbReference type="EMBL" id="FPBH01000004">
    <property type="protein sequence ID" value="SFT85406.1"/>
    <property type="molecule type" value="Genomic_DNA"/>
</dbReference>
<dbReference type="OrthoDB" id="9007104at2"/>
<reference evidence="1 2" key="1">
    <citation type="submission" date="2016-10" db="EMBL/GenBank/DDBJ databases">
        <authorList>
            <person name="de Groot N.N."/>
        </authorList>
    </citation>
    <scope>NUCLEOTIDE SEQUENCE [LARGE SCALE GENOMIC DNA]</scope>
    <source>
        <strain evidence="1 2">LMG 27731</strain>
    </source>
</reference>
<dbReference type="RefSeq" id="WP_093633969.1">
    <property type="nucleotide sequence ID" value="NZ_FPBH01000004.1"/>
</dbReference>